<evidence type="ECO:0000256" key="5">
    <source>
        <dbReference type="ARBA" id="ARBA00022989"/>
    </source>
</evidence>
<feature type="transmembrane region" description="Helical" evidence="8">
    <location>
        <begin position="99"/>
        <end position="117"/>
    </location>
</feature>
<evidence type="ECO:0000256" key="1">
    <source>
        <dbReference type="ARBA" id="ARBA00004651"/>
    </source>
</evidence>
<dbReference type="PANTHER" id="PTHR30221">
    <property type="entry name" value="SMALL-CONDUCTANCE MECHANOSENSITIVE CHANNEL"/>
    <property type="match status" value="1"/>
</dbReference>
<dbReference type="EMBL" id="JBHSXM010000004">
    <property type="protein sequence ID" value="MFC6838286.1"/>
    <property type="molecule type" value="Genomic_DNA"/>
</dbReference>
<dbReference type="InterPro" id="IPR011066">
    <property type="entry name" value="MscS_channel_C_sf"/>
</dbReference>
<dbReference type="InterPro" id="IPR045275">
    <property type="entry name" value="MscS_archaea/bacteria_type"/>
</dbReference>
<feature type="compositionally biased region" description="Acidic residues" evidence="7">
    <location>
        <begin position="373"/>
        <end position="384"/>
    </location>
</feature>
<dbReference type="PANTHER" id="PTHR30221:SF1">
    <property type="entry name" value="SMALL-CONDUCTANCE MECHANOSENSITIVE CHANNEL"/>
    <property type="match status" value="1"/>
</dbReference>
<feature type="region of interest" description="Disordered" evidence="7">
    <location>
        <begin position="355"/>
        <end position="384"/>
    </location>
</feature>
<reference evidence="11 12" key="1">
    <citation type="journal article" date="2019" name="Int. J. Syst. Evol. Microbiol.">
        <title>The Global Catalogue of Microorganisms (GCM) 10K type strain sequencing project: providing services to taxonomists for standard genome sequencing and annotation.</title>
        <authorList>
            <consortium name="The Broad Institute Genomics Platform"/>
            <consortium name="The Broad Institute Genome Sequencing Center for Infectious Disease"/>
            <person name="Wu L."/>
            <person name="Ma J."/>
        </authorList>
    </citation>
    <scope>NUCLEOTIDE SEQUENCE [LARGE SCALE GENOMIC DNA]</scope>
    <source>
        <strain evidence="11 12">PSRA2</strain>
    </source>
</reference>
<evidence type="ECO:0000256" key="2">
    <source>
        <dbReference type="ARBA" id="ARBA00008017"/>
    </source>
</evidence>
<comment type="similarity">
    <text evidence="2">Belongs to the MscS (TC 1.A.23) family.</text>
</comment>
<dbReference type="Proteomes" id="UP001596406">
    <property type="component" value="Unassembled WGS sequence"/>
</dbReference>
<dbReference type="RefSeq" id="WP_304449989.1">
    <property type="nucleotide sequence ID" value="NZ_JARRAH010000004.1"/>
</dbReference>
<name>A0ABD5UG04_9EURY</name>
<keyword evidence="4 8" id="KW-0812">Transmembrane</keyword>
<feature type="domain" description="Mechanosensitive ion channel MscS C-terminal" evidence="10">
    <location>
        <begin position="262"/>
        <end position="344"/>
    </location>
</feature>
<gene>
    <name evidence="11" type="ORF">ACFQHK_17530</name>
</gene>
<feature type="transmembrane region" description="Helical" evidence="8">
    <location>
        <begin position="75"/>
        <end position="93"/>
    </location>
</feature>
<dbReference type="InterPro" id="IPR049278">
    <property type="entry name" value="MS_channel_C"/>
</dbReference>
<feature type="domain" description="Mechanosensitive ion channel MscS" evidence="9">
    <location>
        <begin position="187"/>
        <end position="252"/>
    </location>
</feature>
<feature type="transmembrane region" description="Helical" evidence="8">
    <location>
        <begin position="145"/>
        <end position="162"/>
    </location>
</feature>
<dbReference type="Gene3D" id="1.10.287.1260">
    <property type="match status" value="1"/>
</dbReference>
<accession>A0ABD5UG04</accession>
<evidence type="ECO:0000259" key="9">
    <source>
        <dbReference type="Pfam" id="PF00924"/>
    </source>
</evidence>
<dbReference type="Pfam" id="PF21082">
    <property type="entry name" value="MS_channel_3rd"/>
    <property type="match status" value="1"/>
</dbReference>
<evidence type="ECO:0000313" key="12">
    <source>
        <dbReference type="Proteomes" id="UP001596406"/>
    </source>
</evidence>
<comment type="subcellular location">
    <subcellularLocation>
        <location evidence="1">Cell membrane</location>
        <topology evidence="1">Multi-pass membrane protein</topology>
    </subcellularLocation>
</comment>
<dbReference type="Gene3D" id="2.30.30.60">
    <property type="match status" value="1"/>
</dbReference>
<organism evidence="11 12">
    <name type="scientific">Halomarina ordinaria</name>
    <dbReference type="NCBI Taxonomy" id="3033939"/>
    <lineage>
        <taxon>Archaea</taxon>
        <taxon>Methanobacteriati</taxon>
        <taxon>Methanobacteriota</taxon>
        <taxon>Stenosarchaea group</taxon>
        <taxon>Halobacteria</taxon>
        <taxon>Halobacteriales</taxon>
        <taxon>Natronomonadaceae</taxon>
        <taxon>Halomarina</taxon>
    </lineage>
</organism>
<evidence type="ECO:0000256" key="6">
    <source>
        <dbReference type="ARBA" id="ARBA00023136"/>
    </source>
</evidence>
<dbReference type="Gene3D" id="3.30.70.100">
    <property type="match status" value="1"/>
</dbReference>
<evidence type="ECO:0000256" key="7">
    <source>
        <dbReference type="SAM" id="MobiDB-lite"/>
    </source>
</evidence>
<keyword evidence="3" id="KW-1003">Cell membrane</keyword>
<dbReference type="SUPFAM" id="SSF82689">
    <property type="entry name" value="Mechanosensitive channel protein MscS (YggB), C-terminal domain"/>
    <property type="match status" value="1"/>
</dbReference>
<dbReference type="InterPro" id="IPR023408">
    <property type="entry name" value="MscS_beta-dom_sf"/>
</dbReference>
<evidence type="ECO:0000256" key="8">
    <source>
        <dbReference type="SAM" id="Phobius"/>
    </source>
</evidence>
<feature type="transmembrane region" description="Helical" evidence="8">
    <location>
        <begin position="168"/>
        <end position="184"/>
    </location>
</feature>
<evidence type="ECO:0000259" key="10">
    <source>
        <dbReference type="Pfam" id="PF21082"/>
    </source>
</evidence>
<proteinExistence type="inferred from homology"/>
<keyword evidence="12" id="KW-1185">Reference proteome</keyword>
<comment type="caution">
    <text evidence="11">The sequence shown here is derived from an EMBL/GenBank/DDBJ whole genome shotgun (WGS) entry which is preliminary data.</text>
</comment>
<feature type="transmembrane region" description="Helical" evidence="8">
    <location>
        <begin position="29"/>
        <end position="46"/>
    </location>
</feature>
<dbReference type="InterPro" id="IPR011014">
    <property type="entry name" value="MscS_channel_TM-2"/>
</dbReference>
<dbReference type="InterPro" id="IPR010920">
    <property type="entry name" value="LSM_dom_sf"/>
</dbReference>
<dbReference type="Pfam" id="PF00924">
    <property type="entry name" value="MS_channel_2nd"/>
    <property type="match status" value="1"/>
</dbReference>
<keyword evidence="5 8" id="KW-1133">Transmembrane helix</keyword>
<dbReference type="SUPFAM" id="SSF50182">
    <property type="entry name" value="Sm-like ribonucleoproteins"/>
    <property type="match status" value="1"/>
</dbReference>
<dbReference type="InterPro" id="IPR006685">
    <property type="entry name" value="MscS_channel_2nd"/>
</dbReference>
<keyword evidence="6 8" id="KW-0472">Membrane</keyword>
<evidence type="ECO:0000313" key="11">
    <source>
        <dbReference type="EMBL" id="MFC6838286.1"/>
    </source>
</evidence>
<dbReference type="SUPFAM" id="SSF82861">
    <property type="entry name" value="Mechanosensitive channel protein MscS (YggB), transmembrane region"/>
    <property type="match status" value="1"/>
</dbReference>
<dbReference type="GO" id="GO:0005886">
    <property type="term" value="C:plasma membrane"/>
    <property type="evidence" value="ECO:0007669"/>
    <property type="project" value="UniProtKB-SubCell"/>
</dbReference>
<dbReference type="AlphaFoldDB" id="A0ABD5UG04"/>
<protein>
    <submittedName>
        <fullName evidence="11">Mechanosensitive ion channel family protein</fullName>
    </submittedName>
</protein>
<sequence>MDRTLFDISHSPEFLLQTASDIPLSDRPWLLVIAILVISYLFSRLIEWGGHKLLDQSDYWPDDSINRAFFQEIHMPLYVSVALGGIYLSLSVLGVVESSYFLVGAILSILVVLWMRAAKRLGGQWIEAVNATESDYEFSPIFKNFWTILIVLGTGISLLVIWEIDITPFLASAGIIGIILGLAAQEAIGNLIGGVSLYFDDTYNTGDVIILEGGQRGTVTDIGIRSTTVLTRDNILITVPNAVLNSASVVNESAPQRRKRIRVPITAAYGTDYRDVEEILLGVCDEIPLILDSPSPRVMFREFGDSALIFELWAYVAHPFSEQRAIDQINRLVYDEFDNADIVIPFPQREISFLESEQDGFPQQSEERTYVNEGEEPLSDESSN</sequence>
<evidence type="ECO:0000256" key="4">
    <source>
        <dbReference type="ARBA" id="ARBA00022692"/>
    </source>
</evidence>
<evidence type="ECO:0000256" key="3">
    <source>
        <dbReference type="ARBA" id="ARBA00022475"/>
    </source>
</evidence>